<keyword evidence="1 2" id="KW-0694">RNA-binding</keyword>
<evidence type="ECO:0000256" key="2">
    <source>
        <dbReference type="PROSITE-ProRule" id="PRU00176"/>
    </source>
</evidence>
<dbReference type="PROSITE" id="PS50102">
    <property type="entry name" value="RRM"/>
    <property type="match status" value="1"/>
</dbReference>
<dbReference type="Proteomes" id="UP001497482">
    <property type="component" value="Chromosome 22"/>
</dbReference>
<dbReference type="GO" id="GO:0070935">
    <property type="term" value="P:3'-UTR-mediated mRNA stabilization"/>
    <property type="evidence" value="ECO:0007669"/>
    <property type="project" value="TreeGrafter"/>
</dbReference>
<evidence type="ECO:0000313" key="6">
    <source>
        <dbReference type="Proteomes" id="UP001497482"/>
    </source>
</evidence>
<keyword evidence="6" id="KW-1185">Reference proteome</keyword>
<dbReference type="GO" id="GO:0005737">
    <property type="term" value="C:cytoplasm"/>
    <property type="evidence" value="ECO:0007669"/>
    <property type="project" value="TreeGrafter"/>
</dbReference>
<feature type="domain" description="RRM" evidence="4">
    <location>
        <begin position="56"/>
        <end position="133"/>
    </location>
</feature>
<dbReference type="Pfam" id="PF00076">
    <property type="entry name" value="RRM_1"/>
    <property type="match status" value="1"/>
</dbReference>
<dbReference type="GO" id="GO:0045948">
    <property type="term" value="P:positive regulation of translational initiation"/>
    <property type="evidence" value="ECO:0007669"/>
    <property type="project" value="TreeGrafter"/>
</dbReference>
<evidence type="ECO:0000256" key="3">
    <source>
        <dbReference type="SAM" id="MobiDB-lite"/>
    </source>
</evidence>
<proteinExistence type="predicted"/>
<feature type="compositionally biased region" description="Polar residues" evidence="3">
    <location>
        <begin position="10"/>
        <end position="38"/>
    </location>
</feature>
<name>A0AAV2L7C0_KNICA</name>
<dbReference type="PANTHER" id="PTHR11176">
    <property type="entry name" value="BOULE-RELATED"/>
    <property type="match status" value="1"/>
</dbReference>
<dbReference type="InterPro" id="IPR000504">
    <property type="entry name" value="RRM_dom"/>
</dbReference>
<dbReference type="SMART" id="SM00360">
    <property type="entry name" value="RRM"/>
    <property type="match status" value="1"/>
</dbReference>
<dbReference type="SUPFAM" id="SSF54928">
    <property type="entry name" value="RNA-binding domain, RBD"/>
    <property type="match status" value="1"/>
</dbReference>
<evidence type="ECO:0000256" key="1">
    <source>
        <dbReference type="ARBA" id="ARBA00022884"/>
    </source>
</evidence>
<dbReference type="GO" id="GO:0008494">
    <property type="term" value="F:translation activator activity"/>
    <property type="evidence" value="ECO:0007669"/>
    <property type="project" value="TreeGrafter"/>
</dbReference>
<protein>
    <recommendedName>
        <fullName evidence="4">RRM domain-containing protein</fullName>
    </recommendedName>
</protein>
<dbReference type="InterPro" id="IPR012677">
    <property type="entry name" value="Nucleotide-bd_a/b_plait_sf"/>
</dbReference>
<reference evidence="5 6" key="1">
    <citation type="submission" date="2024-04" db="EMBL/GenBank/DDBJ databases">
        <authorList>
            <person name="Waldvogel A.-M."/>
            <person name="Schoenle A."/>
        </authorList>
    </citation>
    <scope>NUCLEOTIDE SEQUENCE [LARGE SCALE GENOMIC DNA]</scope>
</reference>
<evidence type="ECO:0000313" key="5">
    <source>
        <dbReference type="EMBL" id="CAL1598273.1"/>
    </source>
</evidence>
<gene>
    <name evidence="5" type="ORF">KC01_LOCUS26684</name>
</gene>
<dbReference type="PANTHER" id="PTHR11176:SF10">
    <property type="entry name" value="PROTEIN BOULE-LIKE"/>
    <property type="match status" value="1"/>
</dbReference>
<accession>A0AAV2L7C0</accession>
<dbReference type="EMBL" id="OZ035844">
    <property type="protein sequence ID" value="CAL1598273.1"/>
    <property type="molecule type" value="Genomic_DNA"/>
</dbReference>
<dbReference type="GO" id="GO:0003730">
    <property type="term" value="F:mRNA 3'-UTR binding"/>
    <property type="evidence" value="ECO:0007669"/>
    <property type="project" value="TreeGrafter"/>
</dbReference>
<feature type="region of interest" description="Disordered" evidence="3">
    <location>
        <begin position="1"/>
        <end position="38"/>
    </location>
</feature>
<organism evidence="5 6">
    <name type="scientific">Knipowitschia caucasica</name>
    <name type="common">Caucasian dwarf goby</name>
    <name type="synonym">Pomatoschistus caucasicus</name>
    <dbReference type="NCBI Taxonomy" id="637954"/>
    <lineage>
        <taxon>Eukaryota</taxon>
        <taxon>Metazoa</taxon>
        <taxon>Chordata</taxon>
        <taxon>Craniata</taxon>
        <taxon>Vertebrata</taxon>
        <taxon>Euteleostomi</taxon>
        <taxon>Actinopterygii</taxon>
        <taxon>Neopterygii</taxon>
        <taxon>Teleostei</taxon>
        <taxon>Neoteleostei</taxon>
        <taxon>Acanthomorphata</taxon>
        <taxon>Gobiaria</taxon>
        <taxon>Gobiiformes</taxon>
        <taxon>Gobioidei</taxon>
        <taxon>Gobiidae</taxon>
        <taxon>Gobiinae</taxon>
        <taxon>Knipowitschia</taxon>
    </lineage>
</organism>
<dbReference type="AlphaFoldDB" id="A0AAV2L7C0"/>
<dbReference type="Gene3D" id="3.30.70.330">
    <property type="match status" value="1"/>
</dbReference>
<sequence>MACKRMDANGTRSSSRHGSPVHSTCPTPEVSPSENRSCSSDSLEYLSTRRGTVIPNRIFVGGVNHKVCESDLWNIFSQYGTVSEVNIIQNQSRPNNRYGFVTFENPGDAQRLLLDVNRIYYKDNRLIIRPAVRKLRGSGNLHRPSSSMVPVPCGAMYLTTSSGIPYTIHNGVAYFHSPRGIPSPHLWTSQPAPAMLPQPCQHVYQQPSAYPQHYQPRCFQNQYQWINIESPVGSGPVMYPQPEYLYHVPEGFSAYDSSEHYDAMLHQSYSMYPLRAERPPRFMPQEYGKGHMYPSFPLAAPPAIPYYDQGEAEAQTMP</sequence>
<dbReference type="InterPro" id="IPR035979">
    <property type="entry name" value="RBD_domain_sf"/>
</dbReference>
<evidence type="ECO:0000259" key="4">
    <source>
        <dbReference type="PROSITE" id="PS50102"/>
    </source>
</evidence>